<evidence type="ECO:0000256" key="6">
    <source>
        <dbReference type="SAM" id="Phobius"/>
    </source>
</evidence>
<feature type="transmembrane region" description="Helical" evidence="6">
    <location>
        <begin position="180"/>
        <end position="198"/>
    </location>
</feature>
<gene>
    <name evidence="7" type="primary">meigo</name>
    <name evidence="7" type="ORF">SNAT2548_LOCUS18413</name>
</gene>
<comment type="subcellular location">
    <subcellularLocation>
        <location evidence="1">Membrane</location>
        <topology evidence="1">Multi-pass membrane protein</topology>
    </subcellularLocation>
</comment>
<dbReference type="EMBL" id="CAJNDS010002145">
    <property type="protein sequence ID" value="CAE7350109.1"/>
    <property type="molecule type" value="Genomic_DNA"/>
</dbReference>
<dbReference type="GO" id="GO:0000139">
    <property type="term" value="C:Golgi membrane"/>
    <property type="evidence" value="ECO:0007669"/>
    <property type="project" value="TreeGrafter"/>
</dbReference>
<keyword evidence="8" id="KW-1185">Reference proteome</keyword>
<feature type="transmembrane region" description="Helical" evidence="6">
    <location>
        <begin position="26"/>
        <end position="43"/>
    </location>
</feature>
<evidence type="ECO:0000256" key="2">
    <source>
        <dbReference type="ARBA" id="ARBA00022448"/>
    </source>
</evidence>
<dbReference type="Proteomes" id="UP000604046">
    <property type="component" value="Unassembled WGS sequence"/>
</dbReference>
<proteinExistence type="predicted"/>
<keyword evidence="4 6" id="KW-1133">Transmembrane helix</keyword>
<keyword evidence="3 6" id="KW-0812">Transmembrane</keyword>
<evidence type="ECO:0000256" key="4">
    <source>
        <dbReference type="ARBA" id="ARBA00022989"/>
    </source>
</evidence>
<keyword evidence="5 6" id="KW-0472">Membrane</keyword>
<protein>
    <submittedName>
        <fullName evidence="7">Meigo protein</fullName>
    </submittedName>
</protein>
<evidence type="ECO:0000313" key="8">
    <source>
        <dbReference type="Proteomes" id="UP000604046"/>
    </source>
</evidence>
<evidence type="ECO:0000256" key="1">
    <source>
        <dbReference type="ARBA" id="ARBA00004141"/>
    </source>
</evidence>
<dbReference type="InterPro" id="IPR013657">
    <property type="entry name" value="SCL35B1-4/HUT1"/>
</dbReference>
<keyword evidence="2" id="KW-0813">Transport</keyword>
<dbReference type="PANTHER" id="PTHR10778">
    <property type="entry name" value="SOLUTE CARRIER FAMILY 35 MEMBER B"/>
    <property type="match status" value="1"/>
</dbReference>
<evidence type="ECO:0000256" key="5">
    <source>
        <dbReference type="ARBA" id="ARBA00023136"/>
    </source>
</evidence>
<organism evidence="7 8">
    <name type="scientific">Symbiodinium natans</name>
    <dbReference type="NCBI Taxonomy" id="878477"/>
    <lineage>
        <taxon>Eukaryota</taxon>
        <taxon>Sar</taxon>
        <taxon>Alveolata</taxon>
        <taxon>Dinophyceae</taxon>
        <taxon>Suessiales</taxon>
        <taxon>Symbiodiniaceae</taxon>
        <taxon>Symbiodinium</taxon>
    </lineage>
</organism>
<accession>A0A812PDF3</accession>
<dbReference type="PANTHER" id="PTHR10778:SF18">
    <property type="entry name" value="SUGAR PHOSPHATE TRANSPORTER DOMAIN-CONTAINING PROTEIN"/>
    <property type="match status" value="1"/>
</dbReference>
<feature type="transmembrane region" description="Helical" evidence="6">
    <location>
        <begin position="218"/>
        <end position="235"/>
    </location>
</feature>
<evidence type="ECO:0000256" key="3">
    <source>
        <dbReference type="ARBA" id="ARBA00022692"/>
    </source>
</evidence>
<dbReference type="GO" id="GO:0005460">
    <property type="term" value="F:UDP-glucose transmembrane transporter activity"/>
    <property type="evidence" value="ECO:0007669"/>
    <property type="project" value="TreeGrafter"/>
</dbReference>
<dbReference type="OrthoDB" id="1601at2759"/>
<dbReference type="GO" id="GO:0005789">
    <property type="term" value="C:endoplasmic reticulum membrane"/>
    <property type="evidence" value="ECO:0007669"/>
    <property type="project" value="TreeGrafter"/>
</dbReference>
<reference evidence="7" key="1">
    <citation type="submission" date="2021-02" db="EMBL/GenBank/DDBJ databases">
        <authorList>
            <person name="Dougan E. K."/>
            <person name="Rhodes N."/>
            <person name="Thang M."/>
            <person name="Chan C."/>
        </authorList>
    </citation>
    <scope>NUCLEOTIDE SEQUENCE</scope>
</reference>
<name>A0A812PDF3_9DINO</name>
<dbReference type="AlphaFoldDB" id="A0A812PDF3"/>
<evidence type="ECO:0000313" key="7">
    <source>
        <dbReference type="EMBL" id="CAE7350109.1"/>
    </source>
</evidence>
<dbReference type="Pfam" id="PF08449">
    <property type="entry name" value="UAA"/>
    <property type="match status" value="1"/>
</dbReference>
<sequence>MGLPDNAQEGQARQENGHVRKSPDRLKLLKGAVGIYFFFIWYGRIQERIFKFKTSTGRRFTAVWFLQMVDALMNMAVGYVGRHVQGSTAGLPQEFLVAAGVGQVLSKYCTSAALAAGLSFSVATLAKSAKMLPVMIGSLFLGQAEFTLRQYVQAAFIVAGTSIVSLTEGRSKKAGGSSKIGLLFITCALCCDGVVGGVQKRLKVECRKTDQQVRPYDLMFWTNLYMAITSFLFALRAELREGVIFCLANPNFAQQVIKLSVCGALGQASVFYTIANFDSVVCAAVTTTRKLMSVLISVLEGDGLPPMGWLGIGVSSIGIAGELQ</sequence>
<dbReference type="GO" id="GO:0005459">
    <property type="term" value="F:UDP-galactose transmembrane transporter activity"/>
    <property type="evidence" value="ECO:0007669"/>
    <property type="project" value="TreeGrafter"/>
</dbReference>
<comment type="caution">
    <text evidence="7">The sequence shown here is derived from an EMBL/GenBank/DDBJ whole genome shotgun (WGS) entry which is preliminary data.</text>
</comment>